<keyword evidence="1" id="KW-0812">Transmembrane</keyword>
<keyword evidence="3" id="KW-1185">Reference proteome</keyword>
<evidence type="ECO:0000313" key="3">
    <source>
        <dbReference type="Proteomes" id="UP000324104"/>
    </source>
</evidence>
<dbReference type="AlphaFoldDB" id="A0A5D5APW0"/>
<dbReference type="EMBL" id="VTAW01000004">
    <property type="protein sequence ID" value="TYT63054.1"/>
    <property type="molecule type" value="Genomic_DNA"/>
</dbReference>
<feature type="transmembrane region" description="Helical" evidence="1">
    <location>
        <begin position="21"/>
        <end position="44"/>
    </location>
</feature>
<name>A0A5D5APW0_9EURY</name>
<proteinExistence type="predicted"/>
<protein>
    <submittedName>
        <fullName evidence="2">Uncharacterized protein</fullName>
    </submittedName>
</protein>
<dbReference type="RefSeq" id="WP_149080459.1">
    <property type="nucleotide sequence ID" value="NZ_VTAW01000004.1"/>
</dbReference>
<gene>
    <name evidence="2" type="ORF">FYC77_05275</name>
</gene>
<keyword evidence="1" id="KW-0472">Membrane</keyword>
<comment type="caution">
    <text evidence="2">The sequence shown here is derived from an EMBL/GenBank/DDBJ whole genome shotgun (WGS) entry which is preliminary data.</text>
</comment>
<organism evidence="2 3">
    <name type="scientific">Natrialba swarupiae</name>
    <dbReference type="NCBI Taxonomy" id="2448032"/>
    <lineage>
        <taxon>Archaea</taxon>
        <taxon>Methanobacteriati</taxon>
        <taxon>Methanobacteriota</taxon>
        <taxon>Stenosarchaea group</taxon>
        <taxon>Halobacteria</taxon>
        <taxon>Halobacteriales</taxon>
        <taxon>Natrialbaceae</taxon>
        <taxon>Natrialba</taxon>
    </lineage>
</organism>
<dbReference type="InterPro" id="IPR055713">
    <property type="entry name" value="DUF7289"/>
</dbReference>
<dbReference type="Pfam" id="PF23960">
    <property type="entry name" value="DUF7289"/>
    <property type="match status" value="1"/>
</dbReference>
<sequence>MIRNSPPRINQGSQDERGVTELLSFILIFAIVLTSVVLVGLVGFQAVEDYHENERLANAERAVDTFATNGNEFVRSDAVTHRSGDVRVRGGTISPGEEGTDLDVTVQDNSGAELWSWNDEYGSDDLGAFVYDSGDASETIAYVGGGVFRQSDGSSAVVSEPMFTCREETDTAMISLVKIDDDSRSIQSAEATEFEIEHRDSTREFFDEDIDSVEIEVNDGPYADGWEMYFENDDSWESMGSNQWRCGDPSNDLDRVSIDIVEIDIDYESPDDD</sequence>
<dbReference type="Proteomes" id="UP000324104">
    <property type="component" value="Unassembled WGS sequence"/>
</dbReference>
<keyword evidence="1" id="KW-1133">Transmembrane helix</keyword>
<reference evidence="2 3" key="1">
    <citation type="submission" date="2019-08" db="EMBL/GenBank/DDBJ databases">
        <title>Archaea genome.</title>
        <authorList>
            <person name="Kajale S."/>
            <person name="Shouche Y."/>
            <person name="Deshpande N."/>
            <person name="Sharma A."/>
        </authorList>
    </citation>
    <scope>NUCLEOTIDE SEQUENCE [LARGE SCALE GENOMIC DNA]</scope>
    <source>
        <strain evidence="2 3">ESP3B_9</strain>
    </source>
</reference>
<accession>A0A5D5APW0</accession>
<evidence type="ECO:0000256" key="1">
    <source>
        <dbReference type="SAM" id="Phobius"/>
    </source>
</evidence>
<evidence type="ECO:0000313" key="2">
    <source>
        <dbReference type="EMBL" id="TYT63054.1"/>
    </source>
</evidence>